<feature type="domain" description="DUF3295" evidence="1">
    <location>
        <begin position="25"/>
        <end position="103"/>
    </location>
</feature>
<protein>
    <recommendedName>
        <fullName evidence="1">DUF3295 domain-containing protein</fullName>
    </recommendedName>
</protein>
<evidence type="ECO:0000313" key="2">
    <source>
        <dbReference type="EMBL" id="KAK3933850.1"/>
    </source>
</evidence>
<comment type="caution">
    <text evidence="2">The sequence shown here is derived from an EMBL/GenBank/DDBJ whole genome shotgun (WGS) entry which is preliminary data.</text>
</comment>
<accession>A0AAN6MUU1</accession>
<evidence type="ECO:0000259" key="1">
    <source>
        <dbReference type="Pfam" id="PF11702"/>
    </source>
</evidence>
<evidence type="ECO:0000313" key="3">
    <source>
        <dbReference type="Proteomes" id="UP001303473"/>
    </source>
</evidence>
<proteinExistence type="predicted"/>
<name>A0AAN6MUU1_9PEZI</name>
<reference evidence="3" key="1">
    <citation type="journal article" date="2023" name="Mol. Phylogenet. Evol.">
        <title>Genome-scale phylogeny and comparative genomics of the fungal order Sordariales.</title>
        <authorList>
            <person name="Hensen N."/>
            <person name="Bonometti L."/>
            <person name="Westerberg I."/>
            <person name="Brannstrom I.O."/>
            <person name="Guillou S."/>
            <person name="Cros-Aarteil S."/>
            <person name="Calhoun S."/>
            <person name="Haridas S."/>
            <person name="Kuo A."/>
            <person name="Mondo S."/>
            <person name="Pangilinan J."/>
            <person name="Riley R."/>
            <person name="LaButti K."/>
            <person name="Andreopoulos B."/>
            <person name="Lipzen A."/>
            <person name="Chen C."/>
            <person name="Yan M."/>
            <person name="Daum C."/>
            <person name="Ng V."/>
            <person name="Clum A."/>
            <person name="Steindorff A."/>
            <person name="Ohm R.A."/>
            <person name="Martin F."/>
            <person name="Silar P."/>
            <person name="Natvig D.O."/>
            <person name="Lalanne C."/>
            <person name="Gautier V."/>
            <person name="Ament-Velasquez S.L."/>
            <person name="Kruys A."/>
            <person name="Hutchinson M.I."/>
            <person name="Powell A.J."/>
            <person name="Barry K."/>
            <person name="Miller A.N."/>
            <person name="Grigoriev I.V."/>
            <person name="Debuchy R."/>
            <person name="Gladieux P."/>
            <person name="Hiltunen Thoren M."/>
            <person name="Johannesson H."/>
        </authorList>
    </citation>
    <scope>NUCLEOTIDE SEQUENCE [LARGE SCALE GENOMIC DNA]</scope>
    <source>
        <strain evidence="3">CBS 340.73</strain>
    </source>
</reference>
<gene>
    <name evidence="2" type="ORF">QBC46DRAFT_414436</name>
</gene>
<dbReference type="InterPro" id="IPR021711">
    <property type="entry name" value="DUF3295"/>
</dbReference>
<keyword evidence="3" id="KW-1185">Reference proteome</keyword>
<dbReference type="Proteomes" id="UP001303473">
    <property type="component" value="Unassembled WGS sequence"/>
</dbReference>
<sequence>MLLDRSSEGRSSLEEKTVYLNPRVIIDDSDGSSDWEDLISKSGFTEVFQRVHPNIIMAPHRSLIALMLEAKQASQAAKSTSTFTRAWYMPQPTQITANPTCQDMLLPRKFNGNMRDAELPESRRHVQLKSDSAVHRDTEKAYLTKSEHLNMIYYASMDHDRYHARGW</sequence>
<dbReference type="Pfam" id="PF11702">
    <property type="entry name" value="DUF3295"/>
    <property type="match status" value="1"/>
</dbReference>
<dbReference type="EMBL" id="MU854058">
    <property type="protein sequence ID" value="KAK3933850.1"/>
    <property type="molecule type" value="Genomic_DNA"/>
</dbReference>
<organism evidence="2 3">
    <name type="scientific">Diplogelasinospora grovesii</name>
    <dbReference type="NCBI Taxonomy" id="303347"/>
    <lineage>
        <taxon>Eukaryota</taxon>
        <taxon>Fungi</taxon>
        <taxon>Dikarya</taxon>
        <taxon>Ascomycota</taxon>
        <taxon>Pezizomycotina</taxon>
        <taxon>Sordariomycetes</taxon>
        <taxon>Sordariomycetidae</taxon>
        <taxon>Sordariales</taxon>
        <taxon>Diplogelasinosporaceae</taxon>
        <taxon>Diplogelasinospora</taxon>
    </lineage>
</organism>
<dbReference type="AlphaFoldDB" id="A0AAN6MUU1"/>